<comment type="caution">
    <text evidence="1">The sequence shown here is derived from an EMBL/GenBank/DDBJ whole genome shotgun (WGS) entry which is preliminary data.</text>
</comment>
<reference evidence="1" key="1">
    <citation type="submission" date="2019-09" db="EMBL/GenBank/DDBJ databases">
        <title>Characterisation of the sponge microbiome using genome-centric metagenomics.</title>
        <authorList>
            <person name="Engelberts J.P."/>
            <person name="Robbins S.J."/>
            <person name="De Goeij J.M."/>
            <person name="Aranda M."/>
            <person name="Bell S.C."/>
            <person name="Webster N.S."/>
        </authorList>
    </citation>
    <scope>NUCLEOTIDE SEQUENCE</scope>
    <source>
        <strain evidence="1">SB0664_bin_27</strain>
    </source>
</reference>
<dbReference type="EMBL" id="VXRG01000003">
    <property type="protein sequence ID" value="MXY91857.1"/>
    <property type="molecule type" value="Genomic_DNA"/>
</dbReference>
<name>A0A6B0YMU6_9CHLR</name>
<protein>
    <submittedName>
        <fullName evidence="1">SRPBCC domain-containing protein</fullName>
    </submittedName>
</protein>
<dbReference type="AlphaFoldDB" id="A0A6B0YMU6"/>
<proteinExistence type="predicted"/>
<sequence length="268" mass="29562">MSVTVDSSGRRWVRGEVEVPGSLEEVWQAIGTDNGLSSWFTRSEFSEGADGQPAQLICHFGPGISSAATMTQWDPPRGFSVISDEFIPGGPEVATDWKIETRDGGTCLLSVEHGLFVDSDEYDNHIEATEAGWPAFFRILQIYMTHHRGEPCALLELMGTAAEEAQAWDDVSSALGFANPKLGERFAAPAGGLRFSGVVDTIPTDTEVILHLDEPTSGVAHLFVWPINDQILLSIRFYLYGEDATEVVSREEPLWRSWMEEHYPLSQG</sequence>
<dbReference type="CDD" id="cd07814">
    <property type="entry name" value="SRPBCC_CalC_Aha1-like"/>
    <property type="match status" value="1"/>
</dbReference>
<organism evidence="1">
    <name type="scientific">Caldilineaceae bacterium SB0664_bin_27</name>
    <dbReference type="NCBI Taxonomy" id="2605260"/>
    <lineage>
        <taxon>Bacteria</taxon>
        <taxon>Bacillati</taxon>
        <taxon>Chloroflexota</taxon>
        <taxon>Caldilineae</taxon>
        <taxon>Caldilineales</taxon>
        <taxon>Caldilineaceae</taxon>
    </lineage>
</organism>
<accession>A0A6B0YMU6</accession>
<dbReference type="SUPFAM" id="SSF55961">
    <property type="entry name" value="Bet v1-like"/>
    <property type="match status" value="1"/>
</dbReference>
<dbReference type="Gene3D" id="3.30.530.20">
    <property type="match status" value="1"/>
</dbReference>
<evidence type="ECO:0000313" key="1">
    <source>
        <dbReference type="EMBL" id="MXY91857.1"/>
    </source>
</evidence>
<gene>
    <name evidence="1" type="ORF">F4Y42_00220</name>
</gene>
<dbReference type="InterPro" id="IPR023393">
    <property type="entry name" value="START-like_dom_sf"/>
</dbReference>